<dbReference type="Ensembl" id="ENSACOT00000019728.1">
    <property type="protein sequence ID" value="ENSACOP00000019049.1"/>
    <property type="gene ID" value="ENSACOG00000013120.1"/>
</dbReference>
<name>A0A8B9G4J7_9PSIT</name>
<dbReference type="GO" id="GO:0019814">
    <property type="term" value="C:immunoglobulin complex"/>
    <property type="evidence" value="ECO:0007669"/>
    <property type="project" value="UniProtKB-KW"/>
</dbReference>
<evidence type="ECO:0000256" key="3">
    <source>
        <dbReference type="ARBA" id="ARBA00043265"/>
    </source>
</evidence>
<evidence type="ECO:0000313" key="6">
    <source>
        <dbReference type="Proteomes" id="UP000694522"/>
    </source>
</evidence>
<reference evidence="5" key="1">
    <citation type="submission" date="2025-05" db="UniProtKB">
        <authorList>
            <consortium name="Ensembl"/>
        </authorList>
    </citation>
    <scope>IDENTIFICATION</scope>
</reference>
<evidence type="ECO:0000259" key="4">
    <source>
        <dbReference type="PROSITE" id="PS50835"/>
    </source>
</evidence>
<dbReference type="PANTHER" id="PTHR23266">
    <property type="entry name" value="IMMUNOGLOBULIN HEAVY CHAIN"/>
    <property type="match status" value="1"/>
</dbReference>
<dbReference type="Proteomes" id="UP000694522">
    <property type="component" value="Unplaced"/>
</dbReference>
<keyword evidence="3" id="KW-1280">Immunoglobulin</keyword>
<dbReference type="InterPro" id="IPR013106">
    <property type="entry name" value="Ig_V-set"/>
</dbReference>
<dbReference type="InterPro" id="IPR050199">
    <property type="entry name" value="IgHV"/>
</dbReference>
<evidence type="ECO:0000256" key="2">
    <source>
        <dbReference type="ARBA" id="ARBA00023130"/>
    </source>
</evidence>
<keyword evidence="6" id="KW-1185">Reference proteome</keyword>
<proteinExistence type="predicted"/>
<dbReference type="SMART" id="SM00406">
    <property type="entry name" value="IGv"/>
    <property type="match status" value="1"/>
</dbReference>
<dbReference type="GO" id="GO:0002250">
    <property type="term" value="P:adaptive immune response"/>
    <property type="evidence" value="ECO:0007669"/>
    <property type="project" value="UniProtKB-KW"/>
</dbReference>
<dbReference type="Gene3D" id="2.60.40.10">
    <property type="entry name" value="Immunoglobulins"/>
    <property type="match status" value="1"/>
</dbReference>
<dbReference type="Ensembl" id="ENSACOT00000019747.1">
    <property type="protein sequence ID" value="ENSACOP00000019067.1"/>
    <property type="gene ID" value="ENSACOG00000013133.1"/>
</dbReference>
<dbReference type="PROSITE" id="PS50835">
    <property type="entry name" value="IG_LIKE"/>
    <property type="match status" value="1"/>
</dbReference>
<dbReference type="InterPro" id="IPR007110">
    <property type="entry name" value="Ig-like_dom"/>
</dbReference>
<organism evidence="5 6">
    <name type="scientific">Amazona collaria</name>
    <name type="common">yellow-billed parrot</name>
    <dbReference type="NCBI Taxonomy" id="241587"/>
    <lineage>
        <taxon>Eukaryota</taxon>
        <taxon>Metazoa</taxon>
        <taxon>Chordata</taxon>
        <taxon>Craniata</taxon>
        <taxon>Vertebrata</taxon>
        <taxon>Euteleostomi</taxon>
        <taxon>Archelosauria</taxon>
        <taxon>Archosauria</taxon>
        <taxon>Dinosauria</taxon>
        <taxon>Saurischia</taxon>
        <taxon>Theropoda</taxon>
        <taxon>Coelurosauria</taxon>
        <taxon>Aves</taxon>
        <taxon>Neognathae</taxon>
        <taxon>Neoaves</taxon>
        <taxon>Telluraves</taxon>
        <taxon>Australaves</taxon>
        <taxon>Psittaciformes</taxon>
        <taxon>Psittacidae</taxon>
        <taxon>Amazona</taxon>
    </lineage>
</organism>
<evidence type="ECO:0000256" key="1">
    <source>
        <dbReference type="ARBA" id="ARBA00022859"/>
    </source>
</evidence>
<dbReference type="GO" id="GO:0005576">
    <property type="term" value="C:extracellular region"/>
    <property type="evidence" value="ECO:0007669"/>
    <property type="project" value="UniProtKB-ARBA"/>
</dbReference>
<dbReference type="SUPFAM" id="SSF48726">
    <property type="entry name" value="Immunoglobulin"/>
    <property type="match status" value="1"/>
</dbReference>
<protein>
    <recommendedName>
        <fullName evidence="4">Ig-like domain-containing protein</fullName>
    </recommendedName>
</protein>
<sequence length="158" mass="17320">MRPRCPCEEPRRRVSGPCTAPLGSSPATARWWLRPGCALLGCLRSLSAGVWAQISLEETGGGLRAPGDSVLLSCRGYGFNFGGSFIRWYRQAPGGRPEWVSFINPFSTQMDSAAAVEGRATVSRDNSRSETYLSLRALKPQDSARYFCATSHRDRKSS</sequence>
<dbReference type="InterPro" id="IPR013783">
    <property type="entry name" value="Ig-like_fold"/>
</dbReference>
<dbReference type="AlphaFoldDB" id="A0A8B9G4J7"/>
<accession>A0A8B9G4J7</accession>
<keyword evidence="1" id="KW-0391">Immunity</keyword>
<feature type="domain" description="Ig-like" evidence="4">
    <location>
        <begin position="67"/>
        <end position="158"/>
    </location>
</feature>
<dbReference type="InterPro" id="IPR036179">
    <property type="entry name" value="Ig-like_dom_sf"/>
</dbReference>
<dbReference type="Pfam" id="PF07686">
    <property type="entry name" value="V-set"/>
    <property type="match status" value="1"/>
</dbReference>
<evidence type="ECO:0000313" key="5">
    <source>
        <dbReference type="Ensembl" id="ENSACOP00000019049.1"/>
    </source>
</evidence>
<keyword evidence="2" id="KW-1064">Adaptive immunity</keyword>